<gene>
    <name evidence="1" type="ORF">CA163_39315</name>
</gene>
<comment type="caution">
    <text evidence="1">The sequence shown here is derived from an EMBL/GenBank/DDBJ whole genome shotgun (WGS) entry which is preliminary data.</text>
</comment>
<evidence type="ECO:0000313" key="1">
    <source>
        <dbReference type="EMBL" id="OXE05307.1"/>
    </source>
</evidence>
<dbReference type="NCBIfam" id="TIGR03660">
    <property type="entry name" value="T1SS_rpt_143"/>
    <property type="match status" value="1"/>
</dbReference>
<feature type="non-terminal residue" evidence="1">
    <location>
        <position position="75"/>
    </location>
</feature>
<sequence>ESIAITQDATASTSDALVYVGKTAGGDTIFTLTLHQDGRYDFELSGALDHATNSDDLTINLPIVITDGDNDSVNA</sequence>
<proteinExistence type="predicted"/>
<accession>A0A227HH50</accession>
<dbReference type="InterPro" id="IPR019959">
    <property type="entry name" value="T1SS-143_rpt-cont_dom"/>
</dbReference>
<dbReference type="EMBL" id="NIXT01005538">
    <property type="protein sequence ID" value="OXE05307.1"/>
    <property type="molecule type" value="Genomic_DNA"/>
</dbReference>
<dbReference type="Proteomes" id="UP000214596">
    <property type="component" value="Unassembled WGS sequence"/>
</dbReference>
<reference evidence="1 2" key="1">
    <citation type="journal article" date="2017" name="Appl. Environ. Microbiol.">
        <title>Parallel evolution of two clades of a major Atlantic endemic Vibrio parahaemolyticus pathogen lineage by independent acquisition of related pathogenicity islands.</title>
        <authorList>
            <person name="Xu F."/>
            <person name="Gonzalez-Escalona N."/>
            <person name="Drees K.P."/>
            <person name="Sebra R.P."/>
            <person name="Cooper V.S."/>
            <person name="Jones S.H."/>
            <person name="Whistler C.A."/>
        </authorList>
    </citation>
    <scope>NUCLEOTIDE SEQUENCE [LARGE SCALE GENOMIC DNA]</scope>
    <source>
        <strain evidence="1 2">MAVP-3</strain>
    </source>
</reference>
<evidence type="ECO:0008006" key="3">
    <source>
        <dbReference type="Google" id="ProtNLM"/>
    </source>
</evidence>
<organism evidence="1 2">
    <name type="scientific">Vibrio parahaemolyticus</name>
    <dbReference type="NCBI Taxonomy" id="670"/>
    <lineage>
        <taxon>Bacteria</taxon>
        <taxon>Pseudomonadati</taxon>
        <taxon>Pseudomonadota</taxon>
        <taxon>Gammaproteobacteria</taxon>
        <taxon>Vibrionales</taxon>
        <taxon>Vibrionaceae</taxon>
        <taxon>Vibrio</taxon>
    </lineage>
</organism>
<name>A0A227HH50_VIBPH</name>
<evidence type="ECO:0000313" key="2">
    <source>
        <dbReference type="Proteomes" id="UP000214596"/>
    </source>
</evidence>
<feature type="non-terminal residue" evidence="1">
    <location>
        <position position="1"/>
    </location>
</feature>
<protein>
    <recommendedName>
        <fullName evidence="3">RTX toxin</fullName>
    </recommendedName>
</protein>
<dbReference type="AlphaFoldDB" id="A0A227HH50"/>